<feature type="active site" description="Charge relay system" evidence="10">
    <location>
        <position position="190"/>
    </location>
</feature>
<gene>
    <name evidence="16" type="primary">AIR3</name>
    <name evidence="16" type="ORF">SDJN03_25105</name>
</gene>
<evidence type="ECO:0000256" key="4">
    <source>
        <dbReference type="ARBA" id="ARBA00022523"/>
    </source>
</evidence>
<keyword evidence="7" id="KW-0732">Signal</keyword>
<comment type="similarity">
    <text evidence="3 10">Belongs to the peptidase S8 family.</text>
</comment>
<dbReference type="Pfam" id="PF17766">
    <property type="entry name" value="fn3_6"/>
    <property type="match status" value="1"/>
</dbReference>
<dbReference type="PROSITE" id="PS00138">
    <property type="entry name" value="SUBTILASE_SER"/>
    <property type="match status" value="1"/>
</dbReference>
<dbReference type="EMBL" id="JAGKQH010000016">
    <property type="protein sequence ID" value="KAG6577531.1"/>
    <property type="molecule type" value="Genomic_DNA"/>
</dbReference>
<evidence type="ECO:0000256" key="2">
    <source>
        <dbReference type="ARBA" id="ARBA00004271"/>
    </source>
</evidence>
<feature type="domain" description="PA" evidence="13">
    <location>
        <begin position="367"/>
        <end position="438"/>
    </location>
</feature>
<evidence type="ECO:0000256" key="11">
    <source>
        <dbReference type="SAM" id="MobiDB-lite"/>
    </source>
</evidence>
<dbReference type="GO" id="GO:0004252">
    <property type="term" value="F:serine-type endopeptidase activity"/>
    <property type="evidence" value="ECO:0007669"/>
    <property type="project" value="UniProtKB-UniRule"/>
</dbReference>
<keyword evidence="5" id="KW-0964">Secreted</keyword>
<dbReference type="InterPro" id="IPR000209">
    <property type="entry name" value="Peptidase_S8/S53_dom"/>
</dbReference>
<comment type="subcellular location">
    <subcellularLocation>
        <location evidence="2">Secreted</location>
        <location evidence="2">Extracellular space</location>
        <location evidence="2">Apoplast</location>
    </subcellularLocation>
</comment>
<evidence type="ECO:0000256" key="9">
    <source>
        <dbReference type="ARBA" id="ARBA00022825"/>
    </source>
</evidence>
<dbReference type="Pfam" id="PF00082">
    <property type="entry name" value="Peptidase_S8"/>
    <property type="match status" value="1"/>
</dbReference>
<accession>A0AAV6M942</accession>
<reference evidence="16 17" key="1">
    <citation type="journal article" date="2021" name="Hortic Res">
        <title>The domestication of Cucurbita argyrosperma as revealed by the genome of its wild relative.</title>
        <authorList>
            <person name="Barrera-Redondo J."/>
            <person name="Sanchez-de la Vega G."/>
            <person name="Aguirre-Liguori J.A."/>
            <person name="Castellanos-Morales G."/>
            <person name="Gutierrez-Guerrero Y.T."/>
            <person name="Aguirre-Dugua X."/>
            <person name="Aguirre-Planter E."/>
            <person name="Tenaillon M.I."/>
            <person name="Lira-Saade R."/>
            <person name="Eguiarte L.E."/>
        </authorList>
    </citation>
    <scope>NUCLEOTIDE SEQUENCE [LARGE SCALE GENOMIC DNA]</scope>
    <source>
        <strain evidence="16">JBR-2021</strain>
    </source>
</reference>
<name>A0AAV6M942_9ROSI</name>
<evidence type="ECO:0000259" key="14">
    <source>
        <dbReference type="Pfam" id="PF05922"/>
    </source>
</evidence>
<dbReference type="FunFam" id="3.40.50.200:FF:000006">
    <property type="entry name" value="Subtilisin-like protease SBT1.5"/>
    <property type="match status" value="1"/>
</dbReference>
<keyword evidence="8 10" id="KW-0378">Hydrolase</keyword>
<dbReference type="CDD" id="cd04852">
    <property type="entry name" value="Peptidases_S8_3"/>
    <property type="match status" value="1"/>
</dbReference>
<protein>
    <submittedName>
        <fullName evidence="16">Subtilisin-like protease 5.3</fullName>
    </submittedName>
</protein>
<evidence type="ECO:0000313" key="16">
    <source>
        <dbReference type="EMBL" id="KAG6577531.1"/>
    </source>
</evidence>
<evidence type="ECO:0000256" key="1">
    <source>
        <dbReference type="ARBA" id="ARBA00002076"/>
    </source>
</evidence>
<dbReference type="InterPro" id="IPR045051">
    <property type="entry name" value="SBT"/>
</dbReference>
<dbReference type="AlphaFoldDB" id="A0AAV6M942"/>
<keyword evidence="6 10" id="KW-0645">Protease</keyword>
<dbReference type="InterPro" id="IPR003137">
    <property type="entry name" value="PA_domain"/>
</dbReference>
<dbReference type="GO" id="GO:0009610">
    <property type="term" value="P:response to symbiotic fungus"/>
    <property type="evidence" value="ECO:0007669"/>
    <property type="project" value="UniProtKB-ARBA"/>
</dbReference>
<dbReference type="InterPro" id="IPR023828">
    <property type="entry name" value="Peptidase_S8_Ser-AS"/>
</dbReference>
<dbReference type="FunFam" id="3.30.70.80:FF:000002">
    <property type="entry name" value="Subtilisin-like protease SBT5.3"/>
    <property type="match status" value="1"/>
</dbReference>
<dbReference type="InterPro" id="IPR010259">
    <property type="entry name" value="S8pro/Inhibitor_I9"/>
</dbReference>
<evidence type="ECO:0000256" key="10">
    <source>
        <dbReference type="PROSITE-ProRule" id="PRU01240"/>
    </source>
</evidence>
<evidence type="ECO:0000256" key="6">
    <source>
        <dbReference type="ARBA" id="ARBA00022670"/>
    </source>
</evidence>
<feature type="domain" description="Subtilisin-like protease fibronectin type-III" evidence="15">
    <location>
        <begin position="639"/>
        <end position="721"/>
    </location>
</feature>
<dbReference type="CDD" id="cd02120">
    <property type="entry name" value="PA_subtilisin_like"/>
    <property type="match status" value="1"/>
</dbReference>
<dbReference type="InterPro" id="IPR041469">
    <property type="entry name" value="Subtilisin-like_FN3"/>
</dbReference>
<evidence type="ECO:0000259" key="12">
    <source>
        <dbReference type="Pfam" id="PF00082"/>
    </source>
</evidence>
<dbReference type="FunFam" id="3.50.30.30:FF:000005">
    <property type="entry name" value="subtilisin-like protease SBT1.5"/>
    <property type="match status" value="1"/>
</dbReference>
<evidence type="ECO:0000256" key="8">
    <source>
        <dbReference type="ARBA" id="ARBA00022801"/>
    </source>
</evidence>
<dbReference type="GO" id="GO:0048046">
    <property type="term" value="C:apoplast"/>
    <property type="evidence" value="ECO:0007669"/>
    <property type="project" value="UniProtKB-SubCell"/>
</dbReference>
<dbReference type="Proteomes" id="UP000685013">
    <property type="component" value="Chromosome 16"/>
</dbReference>
<evidence type="ECO:0000256" key="7">
    <source>
        <dbReference type="ARBA" id="ARBA00022729"/>
    </source>
</evidence>
<evidence type="ECO:0000313" key="17">
    <source>
        <dbReference type="Proteomes" id="UP000685013"/>
    </source>
</evidence>
<feature type="domain" description="Peptidase S8/S53" evidence="12">
    <location>
        <begin position="115"/>
        <end position="563"/>
    </location>
</feature>
<organism evidence="16 17">
    <name type="scientific">Cucurbita argyrosperma subsp. sororia</name>
    <dbReference type="NCBI Taxonomy" id="37648"/>
    <lineage>
        <taxon>Eukaryota</taxon>
        <taxon>Viridiplantae</taxon>
        <taxon>Streptophyta</taxon>
        <taxon>Embryophyta</taxon>
        <taxon>Tracheophyta</taxon>
        <taxon>Spermatophyta</taxon>
        <taxon>Magnoliopsida</taxon>
        <taxon>eudicotyledons</taxon>
        <taxon>Gunneridae</taxon>
        <taxon>Pentapetalae</taxon>
        <taxon>rosids</taxon>
        <taxon>fabids</taxon>
        <taxon>Cucurbitales</taxon>
        <taxon>Cucurbitaceae</taxon>
        <taxon>Cucurbiteae</taxon>
        <taxon>Cucurbita</taxon>
    </lineage>
</organism>
<sequence>MQPYIVYLGSHSHGSSPSSLDLQLVTKSHDDLLGSVLGSKEIAKEAIFYSYNRYINGFAAMLNEKQAADLARIPNVISVFENKERQLHTTRSWDFLGLETQGVPSDSIWNVTRFGKDAIIANIDTGVWPESKSFSDEGYGPVPSRWLGSCRSGADPNFHCNRKLIGARFFNLANGPLNGSLNSPRDHQGHGTHTLSTAGGNFVSGANVFGYANGTAKGGSPRARVASYKVCWEAEGGGCFDVDILAAFEAAIGDGVDVISASLGAIPSDFLDDGLSIGAFHAVQHGIVVVCSAGNLGPDPTSVSNVSPWMLTVGASTIDREFTNFIVLGNNKKLKGASLSSKALTDDKFYPLINAVDAKANNVPELAAEVCDEGTLDPTKLNGKIVVCVVGVIPRVTKGYLAAQAGAVGMILVNDEESGNEIKADPHIIPASHVTYNDSITISQYISSTRTPMAYISSVTAKLGVTPAPTVARFSGRGPSIIEESILKPDIIAPGVNIIAAYPDGIPLANLPVDDRRGPFMVYSGTSMSCPHVSGIVGLLKTLNPKWSPATIKSAIMTTAKTRDSSLHPIVDLDGVIATPLAYGAGHVHPNSAMDPGLVYDITIDDYLNFLCSRGYNATQMKKFSNNTFVCNKSFKVTDLNYPSISVADLKTGPVTINRKVKNVGSPGKYVARVTSPLEVSIVVEPSTLQFSAMDEEKSFRVVLQRRGKGNQQGYVFGTLERGENLETRRRSSEERPSAAATAADTSVAEIGLIFNLVKSVFENSESEEESDGHDHQNQARAQHAHLSEAAHRGFAGRILVTVVAN</sequence>
<evidence type="ECO:0000259" key="13">
    <source>
        <dbReference type="Pfam" id="PF02225"/>
    </source>
</evidence>
<dbReference type="PROSITE" id="PS51892">
    <property type="entry name" value="SUBTILASE"/>
    <property type="match status" value="1"/>
</dbReference>
<feature type="domain" description="Inhibitor I9" evidence="14">
    <location>
        <begin position="4"/>
        <end position="88"/>
    </location>
</feature>
<keyword evidence="17" id="KW-1185">Reference proteome</keyword>
<comment type="function">
    <text evidence="1">Required for arbuscular mycorrhiza (AM) development during AM symbiosis with AM fungi (e.g. Glomeromycota intraradices).</text>
</comment>
<evidence type="ECO:0000256" key="3">
    <source>
        <dbReference type="ARBA" id="ARBA00011073"/>
    </source>
</evidence>
<dbReference type="Pfam" id="PF05922">
    <property type="entry name" value="Inhibitor_I9"/>
    <property type="match status" value="1"/>
</dbReference>
<keyword evidence="4" id="KW-0052">Apoplast</keyword>
<dbReference type="GO" id="GO:0009609">
    <property type="term" value="P:response to symbiotic bacterium"/>
    <property type="evidence" value="ECO:0007669"/>
    <property type="project" value="UniProtKB-ARBA"/>
</dbReference>
<feature type="region of interest" description="Disordered" evidence="11">
    <location>
        <begin position="765"/>
        <end position="787"/>
    </location>
</feature>
<evidence type="ECO:0000259" key="15">
    <source>
        <dbReference type="Pfam" id="PF17766"/>
    </source>
</evidence>
<comment type="caution">
    <text evidence="16">The sequence shown here is derived from an EMBL/GenBank/DDBJ whole genome shotgun (WGS) entry which is preliminary data.</text>
</comment>
<dbReference type="Pfam" id="PF02225">
    <property type="entry name" value="PA"/>
    <property type="match status" value="1"/>
</dbReference>
<dbReference type="InterPro" id="IPR034197">
    <property type="entry name" value="Peptidases_S8_3"/>
</dbReference>
<feature type="active site" description="Charge relay system" evidence="10">
    <location>
        <position position="124"/>
    </location>
</feature>
<dbReference type="PANTHER" id="PTHR10795">
    <property type="entry name" value="PROPROTEIN CONVERTASE SUBTILISIN/KEXIN"/>
    <property type="match status" value="1"/>
</dbReference>
<dbReference type="GO" id="GO:0006508">
    <property type="term" value="P:proteolysis"/>
    <property type="evidence" value="ECO:0007669"/>
    <property type="project" value="UniProtKB-KW"/>
</dbReference>
<feature type="active site" description="Charge relay system" evidence="10">
    <location>
        <position position="527"/>
    </location>
</feature>
<feature type="non-terminal residue" evidence="16">
    <location>
        <position position="1"/>
    </location>
</feature>
<keyword evidence="9 10" id="KW-0720">Serine protease</keyword>
<evidence type="ECO:0000256" key="5">
    <source>
        <dbReference type="ARBA" id="ARBA00022525"/>
    </source>
</evidence>
<proteinExistence type="inferred from homology"/>